<evidence type="ECO:0000313" key="1">
    <source>
        <dbReference type="EMBL" id="EJZ09487.1"/>
    </source>
</evidence>
<proteinExistence type="predicted"/>
<name>K0UQX1_MYCVA</name>
<dbReference type="Proteomes" id="UP000006072">
    <property type="component" value="Unassembled WGS sequence"/>
</dbReference>
<sequence length="109" mass="11310">MLQILVAGFGEVARRGIGAILCSPDFVVDECALECVMSAVVDRAPDVVVIDAGCSDLPRAARVASACPAVTVIACSASEETIRIFPRFGGGECRSRPLSADTLRASVRG</sequence>
<comment type="caution">
    <text evidence="1">The sequence shown here is derived from an EMBL/GenBank/DDBJ whole genome shotgun (WGS) entry which is preliminary data.</text>
</comment>
<dbReference type="AlphaFoldDB" id="K0UQX1"/>
<reference evidence="1 2" key="1">
    <citation type="journal article" date="2012" name="J. Bacteriol.">
        <title>Complete Genome Sequence of Mycobacterium vaccae Type Strain ATCC 25954.</title>
        <authorList>
            <person name="Ho Y.S."/>
            <person name="Adroub S.A."/>
            <person name="Abadi M."/>
            <person name="Al Alwan B."/>
            <person name="Alkhateeb R."/>
            <person name="Gao G."/>
            <person name="Ragab A."/>
            <person name="Ali S."/>
            <person name="van Soolingen D."/>
            <person name="Bitter W."/>
            <person name="Pain A."/>
            <person name="Abdallah A.M."/>
        </authorList>
    </citation>
    <scope>NUCLEOTIDE SEQUENCE [LARGE SCALE GENOMIC DNA]</scope>
    <source>
        <strain evidence="1 2">ATCC 25954</strain>
    </source>
</reference>
<dbReference type="RefSeq" id="WP_003932995.1">
    <property type="nucleotide sequence ID" value="NZ_JH814697.1"/>
</dbReference>
<gene>
    <name evidence="1" type="ORF">MVAC_12476</name>
</gene>
<dbReference type="PATRIC" id="fig|1194972.3.peg.2496"/>
<dbReference type="EMBL" id="ALQA01000022">
    <property type="protein sequence ID" value="EJZ09487.1"/>
    <property type="molecule type" value="Genomic_DNA"/>
</dbReference>
<keyword evidence="2" id="KW-1185">Reference proteome</keyword>
<evidence type="ECO:0000313" key="2">
    <source>
        <dbReference type="Proteomes" id="UP000006072"/>
    </source>
</evidence>
<dbReference type="HOGENOM" id="CLU_2181003_0_0_11"/>
<protein>
    <submittedName>
        <fullName evidence="1">Uncharacterized protein</fullName>
    </submittedName>
</protein>
<organism evidence="1 2">
    <name type="scientific">Mycolicibacterium vaccae ATCC 25954</name>
    <dbReference type="NCBI Taxonomy" id="1194972"/>
    <lineage>
        <taxon>Bacteria</taxon>
        <taxon>Bacillati</taxon>
        <taxon>Actinomycetota</taxon>
        <taxon>Actinomycetes</taxon>
        <taxon>Mycobacteriales</taxon>
        <taxon>Mycobacteriaceae</taxon>
        <taxon>Mycolicibacterium</taxon>
    </lineage>
</organism>
<accession>K0UQX1</accession>